<dbReference type="PANTHER" id="PTHR47074">
    <property type="entry name" value="BNAC02G40300D PROTEIN"/>
    <property type="match status" value="1"/>
</dbReference>
<dbReference type="SUPFAM" id="SSF53098">
    <property type="entry name" value="Ribonuclease H-like"/>
    <property type="match status" value="1"/>
</dbReference>
<organism evidence="3 4">
    <name type="scientific">Lithocarpus litseifolius</name>
    <dbReference type="NCBI Taxonomy" id="425828"/>
    <lineage>
        <taxon>Eukaryota</taxon>
        <taxon>Viridiplantae</taxon>
        <taxon>Streptophyta</taxon>
        <taxon>Embryophyta</taxon>
        <taxon>Tracheophyta</taxon>
        <taxon>Spermatophyta</taxon>
        <taxon>Magnoliopsida</taxon>
        <taxon>eudicotyledons</taxon>
        <taxon>Gunneridae</taxon>
        <taxon>Pentapetalae</taxon>
        <taxon>rosids</taxon>
        <taxon>fabids</taxon>
        <taxon>Fagales</taxon>
        <taxon>Fagaceae</taxon>
        <taxon>Lithocarpus</taxon>
    </lineage>
</organism>
<dbReference type="GO" id="GO:0004523">
    <property type="term" value="F:RNA-DNA hybrid ribonuclease activity"/>
    <property type="evidence" value="ECO:0007669"/>
    <property type="project" value="InterPro"/>
</dbReference>
<feature type="domain" description="RNase H type-1" evidence="2">
    <location>
        <begin position="80"/>
        <end position="194"/>
    </location>
</feature>
<sequence length="213" mass="23351">MDEDKMNQDATESSTPEYFQEKSSEYPPQGQLVVEECSVYNQELSTEHPLKGQMVVEMCPHASGTITPSQMPSNPDTSPSSNTLAALTVIARDHTGTPLKAWIKPYCSCLPAQAEAAAVLWAVNLALAEGWTKVVIEGDAKECFDALSDRLQPSWVISNFVCDILALSKAFCTVSFVWVRRVCNSAAHSAAKLALRTHCFMFFLTDSLPVELT</sequence>
<keyword evidence="4" id="KW-1185">Reference proteome</keyword>
<dbReference type="InterPro" id="IPR002156">
    <property type="entry name" value="RNaseH_domain"/>
</dbReference>
<reference evidence="3 4" key="1">
    <citation type="submission" date="2024-01" db="EMBL/GenBank/DDBJ databases">
        <title>A telomere-to-telomere, gap-free genome of sweet tea (Lithocarpus litseifolius).</title>
        <authorList>
            <person name="Zhou J."/>
        </authorList>
    </citation>
    <scope>NUCLEOTIDE SEQUENCE [LARGE SCALE GENOMIC DNA]</scope>
    <source>
        <strain evidence="3">Zhou-2022a</strain>
        <tissue evidence="3">Leaf</tissue>
    </source>
</reference>
<proteinExistence type="predicted"/>
<dbReference type="EMBL" id="JAZDWU010000005">
    <property type="protein sequence ID" value="KAL0000626.1"/>
    <property type="molecule type" value="Genomic_DNA"/>
</dbReference>
<dbReference type="PANTHER" id="PTHR47074:SF48">
    <property type="entry name" value="POLYNUCLEOTIDYL TRANSFERASE, RIBONUCLEASE H-LIKE SUPERFAMILY PROTEIN"/>
    <property type="match status" value="1"/>
</dbReference>
<feature type="region of interest" description="Disordered" evidence="1">
    <location>
        <begin position="1"/>
        <end position="27"/>
    </location>
</feature>
<dbReference type="InterPro" id="IPR052929">
    <property type="entry name" value="RNase_H-like_EbsB-rel"/>
</dbReference>
<accession>A0AAW2CR02</accession>
<dbReference type="GO" id="GO:0003676">
    <property type="term" value="F:nucleic acid binding"/>
    <property type="evidence" value="ECO:0007669"/>
    <property type="project" value="InterPro"/>
</dbReference>
<dbReference type="Proteomes" id="UP001459277">
    <property type="component" value="Unassembled WGS sequence"/>
</dbReference>
<dbReference type="Gene3D" id="3.30.420.10">
    <property type="entry name" value="Ribonuclease H-like superfamily/Ribonuclease H"/>
    <property type="match status" value="1"/>
</dbReference>
<evidence type="ECO:0000313" key="3">
    <source>
        <dbReference type="EMBL" id="KAL0000626.1"/>
    </source>
</evidence>
<evidence type="ECO:0000259" key="2">
    <source>
        <dbReference type="Pfam" id="PF13456"/>
    </source>
</evidence>
<dbReference type="InterPro" id="IPR012337">
    <property type="entry name" value="RNaseH-like_sf"/>
</dbReference>
<protein>
    <recommendedName>
        <fullName evidence="2">RNase H type-1 domain-containing protein</fullName>
    </recommendedName>
</protein>
<dbReference type="AlphaFoldDB" id="A0AAW2CR02"/>
<gene>
    <name evidence="3" type="ORF">SO802_014407</name>
</gene>
<evidence type="ECO:0000256" key="1">
    <source>
        <dbReference type="SAM" id="MobiDB-lite"/>
    </source>
</evidence>
<feature type="compositionally biased region" description="Polar residues" evidence="1">
    <location>
        <begin position="8"/>
        <end position="17"/>
    </location>
</feature>
<evidence type="ECO:0000313" key="4">
    <source>
        <dbReference type="Proteomes" id="UP001459277"/>
    </source>
</evidence>
<dbReference type="InterPro" id="IPR044730">
    <property type="entry name" value="RNase_H-like_dom_plant"/>
</dbReference>
<dbReference type="Pfam" id="PF13456">
    <property type="entry name" value="RVT_3"/>
    <property type="match status" value="1"/>
</dbReference>
<name>A0AAW2CR02_9ROSI</name>
<dbReference type="CDD" id="cd06222">
    <property type="entry name" value="RNase_H_like"/>
    <property type="match status" value="1"/>
</dbReference>
<dbReference type="InterPro" id="IPR036397">
    <property type="entry name" value="RNaseH_sf"/>
</dbReference>
<comment type="caution">
    <text evidence="3">The sequence shown here is derived from an EMBL/GenBank/DDBJ whole genome shotgun (WGS) entry which is preliminary data.</text>
</comment>